<dbReference type="PRINTS" id="PR00344">
    <property type="entry name" value="BCTRLSENSOR"/>
</dbReference>
<dbReference type="NCBIfam" id="TIGR00229">
    <property type="entry name" value="sensory_box"/>
    <property type="match status" value="1"/>
</dbReference>
<feature type="transmembrane region" description="Helical" evidence="7">
    <location>
        <begin position="171"/>
        <end position="193"/>
    </location>
</feature>
<evidence type="ECO:0000259" key="8">
    <source>
        <dbReference type="PROSITE" id="PS50109"/>
    </source>
</evidence>
<dbReference type="GO" id="GO:0000155">
    <property type="term" value="F:phosphorelay sensor kinase activity"/>
    <property type="evidence" value="ECO:0007669"/>
    <property type="project" value="InterPro"/>
</dbReference>
<evidence type="ECO:0000313" key="11">
    <source>
        <dbReference type="Proteomes" id="UP000027153"/>
    </source>
</evidence>
<dbReference type="InterPro" id="IPR013656">
    <property type="entry name" value="PAS_4"/>
</dbReference>
<dbReference type="SUPFAM" id="SSF55785">
    <property type="entry name" value="PYP-like sensor domain (PAS domain)"/>
    <property type="match status" value="1"/>
</dbReference>
<keyword evidence="7" id="KW-0472">Membrane</keyword>
<gene>
    <name evidence="10" type="ORF">ANME2D_01928</name>
</gene>
<dbReference type="InterPro" id="IPR029016">
    <property type="entry name" value="GAF-like_dom_sf"/>
</dbReference>
<dbReference type="AlphaFoldDB" id="A0A062V5L7"/>
<feature type="transmembrane region" description="Helical" evidence="7">
    <location>
        <begin position="26"/>
        <end position="46"/>
    </location>
</feature>
<dbReference type="InterPro" id="IPR003661">
    <property type="entry name" value="HisK_dim/P_dom"/>
</dbReference>
<keyword evidence="5" id="KW-0418">Kinase</keyword>
<dbReference type="InterPro" id="IPR004358">
    <property type="entry name" value="Sig_transdc_His_kin-like_C"/>
</dbReference>
<dbReference type="PROSITE" id="PS50109">
    <property type="entry name" value="HIS_KIN"/>
    <property type="match status" value="1"/>
</dbReference>
<feature type="transmembrane region" description="Helical" evidence="7">
    <location>
        <begin position="91"/>
        <end position="113"/>
    </location>
</feature>
<keyword evidence="4" id="KW-0808">Transferase</keyword>
<accession>A0A062V5L7</accession>
<dbReference type="CDD" id="cd16921">
    <property type="entry name" value="HATPase_FilI-like"/>
    <property type="match status" value="1"/>
</dbReference>
<keyword evidence="7" id="KW-0812">Transmembrane</keyword>
<dbReference type="InterPro" id="IPR005467">
    <property type="entry name" value="His_kinase_dom"/>
</dbReference>
<feature type="transmembrane region" description="Helical" evidence="7">
    <location>
        <begin position="244"/>
        <end position="263"/>
    </location>
</feature>
<sequence length="883" mass="99039">MPETVKIVMNTTGDINSSISSPYSRISLACSAIAAGLGILVMIGWITGMPNLASFVSDSIPQAPGAALAFILLGSAWFFHIFYVSRRSARMYVLASALFVLIIALLNLIRFLTGFDAGIEEFLIRRVLALDPGIYGAGPMSPITAANFVLISTAMILLLTPLRRATGLYAGLASILASIAVSVNLVVLLGYLYGTPVLYGEDIRPTSLPSGVTFVFLGAGLIAAAGPDHFPLRLLAGPSVRALLLRYFFLVIFVFALAHAVIYNLFSQLIINVALRTALTVVISAVVTVIVVSQLSRTIGGAIDRAEAERRRAEESLRRAYDELEIRVQERTAELAEANEALLTEITERKRAEEERERLYREAQAAREQVITILESITDAFLSFDHQWKVVYMNKTAEQLLHKRRSELTGRVYWEVFPDAVDTIGYIELHRAVAGNITVEYEQFYPPLDTWFEARGYPSRDGINVFFRDITERKRTEEERLRAKELSDALNSINTAINSTLDFDEIMRRVIVESAKAIGCETATITLHEGDSWIVRYIYGFPDELIGSRYTDEEVPHGVLAAQSKQPVIINDAYTDERVNREVMERYGIRSVLVIPLVVRERVIGLIYFNYHSVPKAFAPAQVDFANKLAASTSLALENVRLYAERERYIADLARSNAELEQFAYVASHDLQEPLRMVSGFTQLLERRYSGKLDKSADEFIAYIVDGTTRMQRMIEDLLAYSRVGTRGKPFEPTNLETIFEEVMTNLKVAIEENKAQVTHDPLPTVMADPSQTVQLLQNLISNGIKFRREEVPRVHVSVERKGDEWVFSVKDNGIGIAPEFFERLFQIFQRQYTREEYPGTGIGLAICKKIVERHDGRIWAESEVGRGSTFYFTIPVRKGEGT</sequence>
<dbReference type="EMBL" id="JMIY01000004">
    <property type="protein sequence ID" value="KCZ71873.1"/>
    <property type="molecule type" value="Genomic_DNA"/>
</dbReference>
<dbReference type="Proteomes" id="UP000027153">
    <property type="component" value="Unassembled WGS sequence"/>
</dbReference>
<evidence type="ECO:0000313" key="10">
    <source>
        <dbReference type="EMBL" id="KCZ71873.1"/>
    </source>
</evidence>
<dbReference type="InterPro" id="IPR035965">
    <property type="entry name" value="PAS-like_dom_sf"/>
</dbReference>
<dbReference type="InterPro" id="IPR036890">
    <property type="entry name" value="HATPase_C_sf"/>
</dbReference>
<keyword evidence="6" id="KW-0175">Coiled coil</keyword>
<dbReference type="Gene3D" id="3.30.450.20">
    <property type="entry name" value="PAS domain"/>
    <property type="match status" value="1"/>
</dbReference>
<dbReference type="RefSeq" id="WP_052368755.1">
    <property type="nucleotide sequence ID" value="NZ_JMIY01000004.1"/>
</dbReference>
<dbReference type="PANTHER" id="PTHR43304:SF1">
    <property type="entry name" value="PAC DOMAIN-CONTAINING PROTEIN"/>
    <property type="match status" value="1"/>
</dbReference>
<dbReference type="OrthoDB" id="8127at2157"/>
<comment type="caution">
    <text evidence="10">The sequence shown here is derived from an EMBL/GenBank/DDBJ whole genome shotgun (WGS) entry which is preliminary data.</text>
</comment>
<evidence type="ECO:0000256" key="6">
    <source>
        <dbReference type="SAM" id="Coils"/>
    </source>
</evidence>
<evidence type="ECO:0000256" key="4">
    <source>
        <dbReference type="ARBA" id="ARBA00022679"/>
    </source>
</evidence>
<dbReference type="EC" id="2.7.13.3" evidence="2"/>
<protein>
    <recommendedName>
        <fullName evidence="2">histidine kinase</fullName>
        <ecNumber evidence="2">2.7.13.3</ecNumber>
    </recommendedName>
</protein>
<feature type="transmembrane region" description="Helical" evidence="7">
    <location>
        <begin position="269"/>
        <end position="292"/>
    </location>
</feature>
<dbReference type="Pfam" id="PF08448">
    <property type="entry name" value="PAS_4"/>
    <property type="match status" value="1"/>
</dbReference>
<feature type="coiled-coil region" evidence="6">
    <location>
        <begin position="303"/>
        <end position="369"/>
    </location>
</feature>
<evidence type="ECO:0000256" key="5">
    <source>
        <dbReference type="ARBA" id="ARBA00022777"/>
    </source>
</evidence>
<name>A0A062V5L7_9EURY</name>
<reference evidence="10 11" key="1">
    <citation type="journal article" date="2013" name="Nature">
        <title>Anaerobic oxidation of methane coupled to nitrate reduction in a novel archaeal lineage.</title>
        <authorList>
            <person name="Haroon M.F."/>
            <person name="Hu S."/>
            <person name="Shi Y."/>
            <person name="Imelfort M."/>
            <person name="Keller J."/>
            <person name="Hugenholtz P."/>
            <person name="Yuan Z."/>
            <person name="Tyson G.W."/>
        </authorList>
    </citation>
    <scope>NUCLEOTIDE SEQUENCE [LARGE SCALE GENOMIC DNA]</scope>
    <source>
        <strain evidence="10 11">ANME-2d</strain>
    </source>
</reference>
<feature type="domain" description="PAS" evidence="9">
    <location>
        <begin position="366"/>
        <end position="436"/>
    </location>
</feature>
<organism evidence="10 11">
    <name type="scientific">Candidatus Methanoperedens nitratireducens</name>
    <dbReference type="NCBI Taxonomy" id="1392998"/>
    <lineage>
        <taxon>Archaea</taxon>
        <taxon>Methanobacteriati</taxon>
        <taxon>Methanobacteriota</taxon>
        <taxon>Stenosarchaea group</taxon>
        <taxon>Methanomicrobia</taxon>
        <taxon>Methanosarcinales</taxon>
        <taxon>ANME-2 cluster</taxon>
        <taxon>Candidatus Methanoperedentaceae</taxon>
        <taxon>Candidatus Methanoperedens</taxon>
    </lineage>
</organism>
<dbReference type="Pfam" id="PF01590">
    <property type="entry name" value="GAF"/>
    <property type="match status" value="1"/>
</dbReference>
<dbReference type="Pfam" id="PF00512">
    <property type="entry name" value="HisKA"/>
    <property type="match status" value="1"/>
</dbReference>
<feature type="transmembrane region" description="Helical" evidence="7">
    <location>
        <begin position="133"/>
        <end position="159"/>
    </location>
</feature>
<dbReference type="Gene3D" id="3.30.450.40">
    <property type="match status" value="1"/>
</dbReference>
<dbReference type="InterPro" id="IPR003594">
    <property type="entry name" value="HATPase_dom"/>
</dbReference>
<dbReference type="SMART" id="SM00388">
    <property type="entry name" value="HisKA"/>
    <property type="match status" value="1"/>
</dbReference>
<dbReference type="SUPFAM" id="SSF47384">
    <property type="entry name" value="Homodimeric domain of signal transducing histidine kinase"/>
    <property type="match status" value="1"/>
</dbReference>
<proteinExistence type="predicted"/>
<dbReference type="InterPro" id="IPR052162">
    <property type="entry name" value="Sensor_kinase/Photoreceptor"/>
</dbReference>
<keyword evidence="7" id="KW-1133">Transmembrane helix</keyword>
<dbReference type="Pfam" id="PF02518">
    <property type="entry name" value="HATPase_c"/>
    <property type="match status" value="1"/>
</dbReference>
<dbReference type="Gene3D" id="3.30.565.10">
    <property type="entry name" value="Histidine kinase-like ATPase, C-terminal domain"/>
    <property type="match status" value="1"/>
</dbReference>
<dbReference type="SUPFAM" id="SSF55781">
    <property type="entry name" value="GAF domain-like"/>
    <property type="match status" value="1"/>
</dbReference>
<dbReference type="InterPro" id="IPR003018">
    <property type="entry name" value="GAF"/>
</dbReference>
<evidence type="ECO:0000259" key="9">
    <source>
        <dbReference type="PROSITE" id="PS50112"/>
    </source>
</evidence>
<evidence type="ECO:0000256" key="3">
    <source>
        <dbReference type="ARBA" id="ARBA00022553"/>
    </source>
</evidence>
<dbReference type="InterPro" id="IPR036097">
    <property type="entry name" value="HisK_dim/P_sf"/>
</dbReference>
<keyword evidence="11" id="KW-1185">Reference proteome</keyword>
<evidence type="ECO:0000256" key="7">
    <source>
        <dbReference type="SAM" id="Phobius"/>
    </source>
</evidence>
<evidence type="ECO:0000256" key="1">
    <source>
        <dbReference type="ARBA" id="ARBA00000085"/>
    </source>
</evidence>
<feature type="domain" description="Histidine kinase" evidence="8">
    <location>
        <begin position="666"/>
        <end position="879"/>
    </location>
</feature>
<dbReference type="SUPFAM" id="SSF55874">
    <property type="entry name" value="ATPase domain of HSP90 chaperone/DNA topoisomerase II/histidine kinase"/>
    <property type="match status" value="1"/>
</dbReference>
<dbReference type="SMART" id="SM00387">
    <property type="entry name" value="HATPase_c"/>
    <property type="match status" value="1"/>
</dbReference>
<dbReference type="CDD" id="cd00130">
    <property type="entry name" value="PAS"/>
    <property type="match status" value="1"/>
</dbReference>
<keyword evidence="3" id="KW-0597">Phosphoprotein</keyword>
<dbReference type="PROSITE" id="PS50112">
    <property type="entry name" value="PAS"/>
    <property type="match status" value="1"/>
</dbReference>
<dbReference type="InterPro" id="IPR000014">
    <property type="entry name" value="PAS"/>
</dbReference>
<evidence type="ECO:0000256" key="2">
    <source>
        <dbReference type="ARBA" id="ARBA00012438"/>
    </source>
</evidence>
<dbReference type="CDD" id="cd00082">
    <property type="entry name" value="HisKA"/>
    <property type="match status" value="1"/>
</dbReference>
<dbReference type="SMART" id="SM00091">
    <property type="entry name" value="PAS"/>
    <property type="match status" value="1"/>
</dbReference>
<dbReference type="Gene3D" id="1.10.287.130">
    <property type="match status" value="1"/>
</dbReference>
<dbReference type="FunFam" id="3.30.565.10:FF:000006">
    <property type="entry name" value="Sensor histidine kinase WalK"/>
    <property type="match status" value="1"/>
</dbReference>
<dbReference type="SMART" id="SM00065">
    <property type="entry name" value="GAF"/>
    <property type="match status" value="1"/>
</dbReference>
<feature type="transmembrane region" description="Helical" evidence="7">
    <location>
        <begin position="66"/>
        <end position="84"/>
    </location>
</feature>
<comment type="catalytic activity">
    <reaction evidence="1">
        <text>ATP + protein L-histidine = ADP + protein N-phospho-L-histidine.</text>
        <dbReference type="EC" id="2.7.13.3"/>
    </reaction>
</comment>
<dbReference type="PANTHER" id="PTHR43304">
    <property type="entry name" value="PHYTOCHROME-LIKE PROTEIN CPH1"/>
    <property type="match status" value="1"/>
</dbReference>